<dbReference type="PANTHER" id="PTHR32089:SF112">
    <property type="entry name" value="LYSOZYME-LIKE PROTEIN-RELATED"/>
    <property type="match status" value="1"/>
</dbReference>
<reference evidence="8" key="1">
    <citation type="submission" date="2015-07" db="EMBL/GenBank/DDBJ databases">
        <title>Near-Complete Genome Sequence of the Cellulolytic Bacterium Bacteroides (Pseudobacteroides) cellulosolvens ATCC 35603.</title>
        <authorList>
            <person name="Dassa B."/>
            <person name="Utturkar S.M."/>
            <person name="Klingeman D.M."/>
            <person name="Hurt R.A."/>
            <person name="Keller M."/>
            <person name="Xu J."/>
            <person name="Reddy Y.H.K."/>
            <person name="Borovok I."/>
            <person name="Grinberg I.R."/>
            <person name="Lamed R."/>
            <person name="Zhivin O."/>
            <person name="Bayer E.A."/>
            <person name="Brown S.D."/>
        </authorList>
    </citation>
    <scope>NUCLEOTIDE SEQUENCE [LARGE SCALE GENOMIC DNA]</scope>
    <source>
        <strain evidence="8">DSM 2933</strain>
    </source>
</reference>
<keyword evidence="4" id="KW-0812">Transmembrane</keyword>
<dbReference type="GO" id="GO:0016020">
    <property type="term" value="C:membrane"/>
    <property type="evidence" value="ECO:0007669"/>
    <property type="project" value="InterPro"/>
</dbReference>
<dbReference type="CDD" id="cd06225">
    <property type="entry name" value="HAMP"/>
    <property type="match status" value="1"/>
</dbReference>
<dbReference type="SMART" id="SM00283">
    <property type="entry name" value="MA"/>
    <property type="match status" value="1"/>
</dbReference>
<accession>A0A0L6JHM5</accession>
<dbReference type="Proteomes" id="UP000036923">
    <property type="component" value="Unassembled WGS sequence"/>
</dbReference>
<feature type="domain" description="Methyl-accepting transducer" evidence="5">
    <location>
        <begin position="421"/>
        <end position="657"/>
    </location>
</feature>
<evidence type="ECO:0000256" key="1">
    <source>
        <dbReference type="ARBA" id="ARBA00023224"/>
    </source>
</evidence>
<keyword evidence="4" id="KW-1133">Transmembrane helix</keyword>
<dbReference type="AlphaFoldDB" id="A0A0L6JHM5"/>
<name>A0A0L6JHM5_9FIRM</name>
<evidence type="ECO:0000313" key="7">
    <source>
        <dbReference type="EMBL" id="KNY25195.1"/>
    </source>
</evidence>
<dbReference type="SMART" id="SM00304">
    <property type="entry name" value="HAMP"/>
    <property type="match status" value="1"/>
</dbReference>
<dbReference type="RefSeq" id="WP_036946452.1">
    <property type="nucleotide sequence ID" value="NZ_KN050763.1"/>
</dbReference>
<dbReference type="PROSITE" id="PS50111">
    <property type="entry name" value="CHEMOTAXIS_TRANSDUC_2"/>
    <property type="match status" value="1"/>
</dbReference>
<keyword evidence="1 3" id="KW-0807">Transducer</keyword>
<dbReference type="GO" id="GO:0007165">
    <property type="term" value="P:signal transduction"/>
    <property type="evidence" value="ECO:0007669"/>
    <property type="project" value="UniProtKB-KW"/>
</dbReference>
<dbReference type="InterPro" id="IPR004089">
    <property type="entry name" value="MCPsignal_dom"/>
</dbReference>
<protein>
    <submittedName>
        <fullName evidence="7">Methyl-accepting chemotaxis sensory transducer</fullName>
    </submittedName>
</protein>
<dbReference type="Gene3D" id="1.10.287.950">
    <property type="entry name" value="Methyl-accepting chemotaxis protein"/>
    <property type="match status" value="1"/>
</dbReference>
<evidence type="ECO:0000256" key="3">
    <source>
        <dbReference type="PROSITE-ProRule" id="PRU00284"/>
    </source>
</evidence>
<dbReference type="Pfam" id="PF00015">
    <property type="entry name" value="MCPsignal"/>
    <property type="match status" value="1"/>
</dbReference>
<dbReference type="SUPFAM" id="SSF58104">
    <property type="entry name" value="Methyl-accepting chemotaxis protein (MCP) signaling domain"/>
    <property type="match status" value="1"/>
</dbReference>
<evidence type="ECO:0000256" key="4">
    <source>
        <dbReference type="SAM" id="Phobius"/>
    </source>
</evidence>
<dbReference type="STRING" id="398512.Bccel_0452"/>
<evidence type="ECO:0000259" key="5">
    <source>
        <dbReference type="PROSITE" id="PS50111"/>
    </source>
</evidence>
<comment type="caution">
    <text evidence="7">The sequence shown here is derived from an EMBL/GenBank/DDBJ whole genome shotgun (WGS) entry which is preliminary data.</text>
</comment>
<organism evidence="7 8">
    <name type="scientific">Pseudobacteroides cellulosolvens ATCC 35603 = DSM 2933</name>
    <dbReference type="NCBI Taxonomy" id="398512"/>
    <lineage>
        <taxon>Bacteria</taxon>
        <taxon>Bacillati</taxon>
        <taxon>Bacillota</taxon>
        <taxon>Clostridia</taxon>
        <taxon>Eubacteriales</taxon>
        <taxon>Oscillospiraceae</taxon>
        <taxon>Pseudobacteroides</taxon>
    </lineage>
</organism>
<gene>
    <name evidence="7" type="ORF">Bccel_0452</name>
</gene>
<feature type="domain" description="HAMP" evidence="6">
    <location>
        <begin position="349"/>
        <end position="401"/>
    </location>
</feature>
<keyword evidence="4" id="KW-0472">Membrane</keyword>
<dbReference type="EMBL" id="LGTC01000001">
    <property type="protein sequence ID" value="KNY25195.1"/>
    <property type="molecule type" value="Genomic_DNA"/>
</dbReference>
<dbReference type="Gene3D" id="6.10.340.10">
    <property type="match status" value="1"/>
</dbReference>
<dbReference type="Gene3D" id="3.30.450.20">
    <property type="entry name" value="PAS domain"/>
    <property type="match status" value="1"/>
</dbReference>
<dbReference type="Pfam" id="PF00672">
    <property type="entry name" value="HAMP"/>
    <property type="match status" value="1"/>
</dbReference>
<evidence type="ECO:0000313" key="8">
    <source>
        <dbReference type="Proteomes" id="UP000036923"/>
    </source>
</evidence>
<dbReference type="eggNOG" id="COG0840">
    <property type="taxonomic scope" value="Bacteria"/>
</dbReference>
<proteinExistence type="inferred from homology"/>
<sequence>MKKKVEKKNDSKMFGNKPNKILDVLRFINDFLEDNWITRRFLRNTKIKVRLMVSFIALSIIPLTLIGIFSYSLSSNTIDSKIRTYSKQLIRETGIKTEDVLVKYKNYAIEMSLSADVQKKIETVLSGDDYSGFQAVSELNNILLTKFSSHKEVSFAAILLDNGEMVKYNTSDSLNNDDTVKRLKKLADDNTEDFAWTTETLDSKHNLICLRKIKGVSWSKNLGYLLIGINNENFLNIYKDINIGEGSELFVLDKKGKVISCSNSSHLGKLYEDKGLIGEIEKDKHAEHIFDYNDSMVSYKEINGTNWFLVGKVPISFINAEPNRIKSSLIVFVMACLGLSLFLAYLISGSISRPLDKMVNIIKEAKNGNLAVDIRDNYKDEIAIVSENFNEMAANIRKLIEQVRFLSVNNVLKSSELIAESSKQSHVVSEQIAKAIQEVASGSANQVEEINSTVSNMNQLDESFNKVEENMVSVFNMVTNTKELSHYSLDTVKMLNDKTNETCTASKEVIDDIVDLNQYMRQIKKIVETIVGIASQTKLLALNASIEAARAGETGRGFAVVAGDVNKLAHRSEEASTAINNIINNIQEKTQHTVDMAYKANRILDEQMGVVRETDDSFRKIYDAMSSISLCVENVSQSLNKAITSKDKAVNSIESISALANQAAVSAEEVAASTQEQIASSEELAHFSQELNNMALKLEEAVEKFTLK</sequence>
<keyword evidence="8" id="KW-1185">Reference proteome</keyword>
<comment type="similarity">
    <text evidence="2">Belongs to the methyl-accepting chemotaxis (MCP) protein family.</text>
</comment>
<evidence type="ECO:0000256" key="2">
    <source>
        <dbReference type="ARBA" id="ARBA00029447"/>
    </source>
</evidence>
<dbReference type="OrthoDB" id="13222at2"/>
<feature type="transmembrane region" description="Helical" evidence="4">
    <location>
        <begin position="329"/>
        <end position="348"/>
    </location>
</feature>
<dbReference type="PROSITE" id="PS50885">
    <property type="entry name" value="HAMP"/>
    <property type="match status" value="1"/>
</dbReference>
<evidence type="ECO:0000259" key="6">
    <source>
        <dbReference type="PROSITE" id="PS50885"/>
    </source>
</evidence>
<dbReference type="PANTHER" id="PTHR32089">
    <property type="entry name" value="METHYL-ACCEPTING CHEMOTAXIS PROTEIN MCPB"/>
    <property type="match status" value="1"/>
</dbReference>
<dbReference type="InterPro" id="IPR003660">
    <property type="entry name" value="HAMP_dom"/>
</dbReference>
<dbReference type="CDD" id="cd12912">
    <property type="entry name" value="PDC2_MCP_like"/>
    <property type="match status" value="1"/>
</dbReference>
<feature type="transmembrane region" description="Helical" evidence="4">
    <location>
        <begin position="49"/>
        <end position="73"/>
    </location>
</feature>